<feature type="transmembrane region" description="Helical" evidence="1">
    <location>
        <begin position="28"/>
        <end position="49"/>
    </location>
</feature>
<reference evidence="2 3" key="1">
    <citation type="submission" date="2016-10" db="EMBL/GenBank/DDBJ databases">
        <authorList>
            <person name="de Groot N.N."/>
        </authorList>
    </citation>
    <scope>NUCLEOTIDE SEQUENCE [LARGE SCALE GENOMIC DNA]</scope>
    <source>
        <strain evidence="2 3">743A</strain>
    </source>
</reference>
<dbReference type="InterPro" id="IPR014535">
    <property type="entry name" value="Hpre_diP_synt_I"/>
</dbReference>
<evidence type="ECO:0000313" key="3">
    <source>
        <dbReference type="Proteomes" id="UP000199659"/>
    </source>
</evidence>
<keyword evidence="3" id="KW-1185">Reference proteome</keyword>
<keyword evidence="1" id="KW-0812">Transmembrane</keyword>
<dbReference type="AlphaFoldDB" id="A0A1I6IAQ4"/>
<dbReference type="InterPro" id="IPR010898">
    <property type="entry name" value="Hpre_diP_synth_I"/>
</dbReference>
<dbReference type="STRING" id="37658.SAMN05661086_00587"/>
<dbReference type="Pfam" id="PF07456">
    <property type="entry name" value="Hpre_diP_synt_I"/>
    <property type="match status" value="1"/>
</dbReference>
<name>A0A1I6IAQ4_9FIRM</name>
<accession>A0A1I6IAQ4</accession>
<dbReference type="RefSeq" id="WP_092559203.1">
    <property type="nucleotide sequence ID" value="NZ_FOYZ01000002.1"/>
</dbReference>
<dbReference type="OrthoDB" id="9799095at2"/>
<dbReference type="Gene3D" id="1.10.1760.20">
    <property type="match status" value="1"/>
</dbReference>
<proteinExistence type="predicted"/>
<sequence length="161" mass="17441">MNVKKITQFGMLIGVAFILSYIENMIPFYIGIYGVKLGLANIVTVLVLYRFGGREALQISILRVLLVSFTFGNLYSLSYSLAGSLLSGIVMVTLMKTKKFSTVGISIAGGVAHNIGQLIVAMIVLEMKELLYYGGVLIISGSITGFFIGIAAKTTLSKWKN</sequence>
<dbReference type="EMBL" id="FOYZ01000002">
    <property type="protein sequence ID" value="SFR63460.1"/>
    <property type="molecule type" value="Genomic_DNA"/>
</dbReference>
<keyword evidence="1" id="KW-1133">Transmembrane helix</keyword>
<feature type="transmembrane region" description="Helical" evidence="1">
    <location>
        <begin position="7"/>
        <end position="22"/>
    </location>
</feature>
<feature type="transmembrane region" description="Helical" evidence="1">
    <location>
        <begin position="130"/>
        <end position="152"/>
    </location>
</feature>
<protein>
    <submittedName>
        <fullName evidence="2">Heptaprenyl diphosphate synthase</fullName>
    </submittedName>
</protein>
<feature type="transmembrane region" description="Helical" evidence="1">
    <location>
        <begin position="56"/>
        <end position="72"/>
    </location>
</feature>
<evidence type="ECO:0000313" key="2">
    <source>
        <dbReference type="EMBL" id="SFR63460.1"/>
    </source>
</evidence>
<dbReference type="PIRSF" id="PIRSF027391">
    <property type="entry name" value="Hpre_diP_synt_I"/>
    <property type="match status" value="1"/>
</dbReference>
<dbReference type="Proteomes" id="UP000199659">
    <property type="component" value="Unassembled WGS sequence"/>
</dbReference>
<evidence type="ECO:0000256" key="1">
    <source>
        <dbReference type="SAM" id="Phobius"/>
    </source>
</evidence>
<organism evidence="2 3">
    <name type="scientific">Anaeromicropila populeti</name>
    <dbReference type="NCBI Taxonomy" id="37658"/>
    <lineage>
        <taxon>Bacteria</taxon>
        <taxon>Bacillati</taxon>
        <taxon>Bacillota</taxon>
        <taxon>Clostridia</taxon>
        <taxon>Lachnospirales</taxon>
        <taxon>Lachnospiraceae</taxon>
        <taxon>Anaeromicropila</taxon>
    </lineage>
</organism>
<keyword evidence="1" id="KW-0472">Membrane</keyword>
<feature type="transmembrane region" description="Helical" evidence="1">
    <location>
        <begin position="102"/>
        <end position="124"/>
    </location>
</feature>
<gene>
    <name evidence="2" type="ORF">SAMN05661086_00587</name>
</gene>